<proteinExistence type="predicted"/>
<organism evidence="1 2">
    <name type="scientific">Vibrio sinaloensis DSM 21326</name>
    <dbReference type="NCBI Taxonomy" id="945550"/>
    <lineage>
        <taxon>Bacteria</taxon>
        <taxon>Pseudomonadati</taxon>
        <taxon>Pseudomonadota</taxon>
        <taxon>Gammaproteobacteria</taxon>
        <taxon>Vibrionales</taxon>
        <taxon>Vibrionaceae</taxon>
        <taxon>Vibrio</taxon>
        <taxon>Vibrio oreintalis group</taxon>
    </lineage>
</organism>
<reference evidence="1 2" key="1">
    <citation type="journal article" date="2012" name="Int. J. Syst. Evol. Microbiol.">
        <title>Vibrio caribbeanicus sp. nov., isolated from the marine sponge Scleritoderma cyanea.</title>
        <authorList>
            <person name="Hoffmann M."/>
            <person name="Monday S.R."/>
            <person name="Allard M.W."/>
            <person name="Strain E.A."/>
            <person name="Whittaker P."/>
            <person name="Naum M."/>
            <person name="McCarthy P.J."/>
            <person name="Lopez J.V."/>
            <person name="Fischer M."/>
            <person name="Brown E.W."/>
        </authorList>
    </citation>
    <scope>NUCLEOTIDE SEQUENCE [LARGE SCALE GENOMIC DNA]</scope>
    <source>
        <strain evidence="2">DSMZ 21326</strain>
    </source>
</reference>
<sequence length="46" mass="5416">MFGRIATKQDFVIFFQASIMTQATLTHFELGHVTCFKFKQNHPREL</sequence>
<gene>
    <name evidence="1" type="ORF">VISI1226_19249</name>
</gene>
<comment type="caution">
    <text evidence="1">The sequence shown here is derived from an EMBL/GenBank/DDBJ whole genome shotgun (WGS) entry which is preliminary data.</text>
</comment>
<dbReference type="EMBL" id="AEVT01000016">
    <property type="protein sequence ID" value="EGA71755.1"/>
    <property type="molecule type" value="Genomic_DNA"/>
</dbReference>
<protein>
    <submittedName>
        <fullName evidence="1">Uncharacterized protein</fullName>
    </submittedName>
</protein>
<dbReference type="AlphaFoldDB" id="E8M2C8"/>
<evidence type="ECO:0000313" key="1">
    <source>
        <dbReference type="EMBL" id="EGA71755.1"/>
    </source>
</evidence>
<name>E8M2C8_PHOS4</name>
<accession>E8M2C8</accession>
<evidence type="ECO:0000313" key="2">
    <source>
        <dbReference type="Proteomes" id="UP000006228"/>
    </source>
</evidence>
<dbReference type="Proteomes" id="UP000006228">
    <property type="component" value="Unassembled WGS sequence"/>
</dbReference>